<reference evidence="1 2" key="1">
    <citation type="submission" date="2018-08" db="EMBL/GenBank/DDBJ databases">
        <title>Genomic Encyclopedia of Archaeal and Bacterial Type Strains, Phase II (KMG-II): from individual species to whole genera.</title>
        <authorList>
            <person name="Goeker M."/>
        </authorList>
    </citation>
    <scope>NUCLEOTIDE SEQUENCE [LARGE SCALE GENOMIC DNA]</scope>
    <source>
        <strain evidence="1 2">DSM 17905</strain>
    </source>
</reference>
<organism evidence="1 2">
    <name type="scientific">Xenorhabdus cabanillasii</name>
    <dbReference type="NCBI Taxonomy" id="351673"/>
    <lineage>
        <taxon>Bacteria</taxon>
        <taxon>Pseudomonadati</taxon>
        <taxon>Pseudomonadota</taxon>
        <taxon>Gammaproteobacteria</taxon>
        <taxon>Enterobacterales</taxon>
        <taxon>Morganellaceae</taxon>
        <taxon>Xenorhabdus</taxon>
    </lineage>
</organism>
<dbReference type="Proteomes" id="UP000256294">
    <property type="component" value="Unassembled WGS sequence"/>
</dbReference>
<dbReference type="AlphaFoldDB" id="A0A3D9UFY6"/>
<dbReference type="Pfam" id="PF07828">
    <property type="entry name" value="PA-IL"/>
    <property type="match status" value="1"/>
</dbReference>
<name>A0A3D9UFY6_9GAMM</name>
<comment type="caution">
    <text evidence="1">The sequence shown here is derived from an EMBL/GenBank/DDBJ whole genome shotgun (WGS) entry which is preliminary data.</text>
</comment>
<evidence type="ECO:0000313" key="1">
    <source>
        <dbReference type="EMBL" id="REF28372.1"/>
    </source>
</evidence>
<protein>
    <submittedName>
        <fullName evidence="1">PA-IL-like protein</fullName>
    </submittedName>
</protein>
<sequence length="124" mass="13886">MYDWSGTVPANLEQGQPTGLLLKTGDIISIIARGWIKYGYDNNMLSAPQGSIHQYTGTRYTLIAKIGNKMYKIGNGVLHKTVPVDGELILMFSDDQGRYFDNSGNFLVDVKIESRYASNYLEEI</sequence>
<dbReference type="RefSeq" id="WP_038269397.1">
    <property type="nucleotide sequence ID" value="NZ_QTUB01000001.1"/>
</dbReference>
<evidence type="ECO:0000313" key="2">
    <source>
        <dbReference type="Proteomes" id="UP000256294"/>
    </source>
</evidence>
<dbReference type="InterPro" id="IPR008979">
    <property type="entry name" value="Galactose-bd-like_sf"/>
</dbReference>
<keyword evidence="2" id="KW-1185">Reference proteome</keyword>
<proteinExistence type="predicted"/>
<dbReference type="SUPFAM" id="SSF49785">
    <property type="entry name" value="Galactose-binding domain-like"/>
    <property type="match status" value="1"/>
</dbReference>
<accession>A0A3D9UFY6</accession>
<dbReference type="EMBL" id="QTUB01000001">
    <property type="protein sequence ID" value="REF28372.1"/>
    <property type="molecule type" value="Genomic_DNA"/>
</dbReference>
<gene>
    <name evidence="1" type="ORF">BDD26_3268</name>
</gene>
<dbReference type="Gene3D" id="2.60.120.430">
    <property type="entry name" value="Galactose-binding lectin"/>
    <property type="match status" value="1"/>
</dbReference>
<dbReference type="InterPro" id="IPR012905">
    <property type="entry name" value="PA-IL"/>
</dbReference>